<name>A0A8X6MLR2_NEPPI</name>
<dbReference type="AlphaFoldDB" id="A0A8X6MLR2"/>
<reference evidence="1" key="1">
    <citation type="submission" date="2020-08" db="EMBL/GenBank/DDBJ databases">
        <title>Multicomponent nature underlies the extraordinary mechanical properties of spider dragline silk.</title>
        <authorList>
            <person name="Kono N."/>
            <person name="Nakamura H."/>
            <person name="Mori M."/>
            <person name="Yoshida Y."/>
            <person name="Ohtoshi R."/>
            <person name="Malay A.D."/>
            <person name="Moran D.A.P."/>
            <person name="Tomita M."/>
            <person name="Numata K."/>
            <person name="Arakawa K."/>
        </authorList>
    </citation>
    <scope>NUCLEOTIDE SEQUENCE</scope>
</reference>
<accession>A0A8X6MLR2</accession>
<dbReference type="Proteomes" id="UP000887013">
    <property type="component" value="Unassembled WGS sequence"/>
</dbReference>
<organism evidence="1 2">
    <name type="scientific">Nephila pilipes</name>
    <name type="common">Giant wood spider</name>
    <name type="synonym">Nephila maculata</name>
    <dbReference type="NCBI Taxonomy" id="299642"/>
    <lineage>
        <taxon>Eukaryota</taxon>
        <taxon>Metazoa</taxon>
        <taxon>Ecdysozoa</taxon>
        <taxon>Arthropoda</taxon>
        <taxon>Chelicerata</taxon>
        <taxon>Arachnida</taxon>
        <taxon>Araneae</taxon>
        <taxon>Araneomorphae</taxon>
        <taxon>Entelegynae</taxon>
        <taxon>Araneoidea</taxon>
        <taxon>Nephilidae</taxon>
        <taxon>Nephila</taxon>
    </lineage>
</organism>
<evidence type="ECO:0000313" key="2">
    <source>
        <dbReference type="Proteomes" id="UP000887013"/>
    </source>
</evidence>
<protein>
    <submittedName>
        <fullName evidence="1">Uncharacterized protein</fullName>
    </submittedName>
</protein>
<comment type="caution">
    <text evidence="1">The sequence shown here is derived from an EMBL/GenBank/DDBJ whole genome shotgun (WGS) entry which is preliminary data.</text>
</comment>
<keyword evidence="2" id="KW-1185">Reference proteome</keyword>
<evidence type="ECO:0000313" key="1">
    <source>
        <dbReference type="EMBL" id="GFS65130.1"/>
    </source>
</evidence>
<dbReference type="EMBL" id="BMAW01094376">
    <property type="protein sequence ID" value="GFS65130.1"/>
    <property type="molecule type" value="Genomic_DNA"/>
</dbReference>
<gene>
    <name evidence="1" type="ORF">NPIL_255501</name>
</gene>
<proteinExistence type="predicted"/>
<sequence length="123" mass="13686">MDPSVLSALIRGIRHLFQVSLSLYKSRSATSRVILSLYSVRHTSHMKESMHLPKWSIYRKDDTFSNIYKIFVVVQAGLAAFRGPPLNPELARICSANTESCIPRSILFALAWICETICGGAGT</sequence>